<feature type="domain" description="Type 4 fimbrial biogenesis protein PilX N-terminal" evidence="1">
    <location>
        <begin position="3"/>
        <end position="53"/>
    </location>
</feature>
<reference evidence="2 3" key="1">
    <citation type="journal article" date="2015" name="Nature">
        <title>rRNA introns, odd ribosomes, and small enigmatic genomes across a large radiation of phyla.</title>
        <authorList>
            <person name="Brown C.T."/>
            <person name="Hug L.A."/>
            <person name="Thomas B.C."/>
            <person name="Sharon I."/>
            <person name="Castelle C.J."/>
            <person name="Singh A."/>
            <person name="Wilkins M.J."/>
            <person name="Williams K.H."/>
            <person name="Banfield J.F."/>
        </authorList>
    </citation>
    <scope>NUCLEOTIDE SEQUENCE [LARGE SCALE GENOMIC DNA]</scope>
</reference>
<comment type="caution">
    <text evidence="2">The sequence shown here is derived from an EMBL/GenBank/DDBJ whole genome shotgun (WGS) entry which is preliminary data.</text>
</comment>
<name>A0A0G1RL24_9BACT</name>
<gene>
    <name evidence="2" type="ORF">UX80_C0009G0056</name>
</gene>
<proteinExistence type="predicted"/>
<dbReference type="EMBL" id="LCNO01000009">
    <property type="protein sequence ID" value="KKU57841.1"/>
    <property type="molecule type" value="Genomic_DNA"/>
</dbReference>
<dbReference type="AlphaFoldDB" id="A0A0G1RL24"/>
<evidence type="ECO:0000259" key="1">
    <source>
        <dbReference type="Pfam" id="PF14341"/>
    </source>
</evidence>
<dbReference type="Pfam" id="PF14341">
    <property type="entry name" value="PilX_N"/>
    <property type="match status" value="1"/>
</dbReference>
<evidence type="ECO:0000313" key="2">
    <source>
        <dbReference type="EMBL" id="KKU57841.1"/>
    </source>
</evidence>
<evidence type="ECO:0000313" key="3">
    <source>
        <dbReference type="Proteomes" id="UP000034307"/>
    </source>
</evidence>
<dbReference type="STRING" id="1618358.UX80_C0009G0056"/>
<organism evidence="2 3">
    <name type="scientific">Candidatus Amesbacteria bacterium GW2011_GWA2_47_11b</name>
    <dbReference type="NCBI Taxonomy" id="1618358"/>
    <lineage>
        <taxon>Bacteria</taxon>
        <taxon>Candidatus Amesiibacteriota</taxon>
    </lineage>
</organism>
<accession>A0A0G1RL24</accession>
<dbReference type="InterPro" id="IPR025746">
    <property type="entry name" value="PilX_N_dom"/>
</dbReference>
<sequence>MRSGQALIIVLLILGVVTTVGLSIASRSVSEVAVSTAQSESAQALAAAEAGVEAALGGIAAPTITGSTINVTSTPAPMADSVLIADALAAGQVATINLVDYGGNNVRVSWDDGNAGLESAYYYTQGGTTKVSREYKTGGSSTINVNTGTKQYLRLRMWGNATPQQLTVEGIGGTLPSQGTEYTAVGQTGDSVRRIKVYDQKPDVPEIWESAVFSGGDLVK</sequence>
<protein>
    <recommendedName>
        <fullName evidence="1">Type 4 fimbrial biogenesis protein PilX N-terminal domain-containing protein</fullName>
    </recommendedName>
</protein>
<dbReference type="Proteomes" id="UP000034307">
    <property type="component" value="Unassembled WGS sequence"/>
</dbReference>